<evidence type="ECO:0000313" key="5">
    <source>
        <dbReference type="Proteomes" id="UP000836841"/>
    </source>
</evidence>
<dbReference type="FunFam" id="3.40.30.10:FF:000201">
    <property type="entry name" value="Protein disulfide isomerase-like 1-5"/>
    <property type="match status" value="1"/>
</dbReference>
<dbReference type="InterPro" id="IPR013766">
    <property type="entry name" value="Thioredoxin_domain"/>
</dbReference>
<dbReference type="AlphaFoldDB" id="A0AAU9R945"/>
<evidence type="ECO:0000256" key="2">
    <source>
        <dbReference type="SAM" id="SignalP"/>
    </source>
</evidence>
<dbReference type="GO" id="GO:0034976">
    <property type="term" value="P:response to endoplasmic reticulum stress"/>
    <property type="evidence" value="ECO:0007669"/>
    <property type="project" value="TreeGrafter"/>
</dbReference>
<dbReference type="Proteomes" id="UP000836841">
    <property type="component" value="Chromosome 1"/>
</dbReference>
<proteinExistence type="inferred from homology"/>
<dbReference type="SUPFAM" id="SSF52833">
    <property type="entry name" value="Thioredoxin-like"/>
    <property type="match status" value="1"/>
</dbReference>
<protein>
    <recommendedName>
        <fullName evidence="3">Thioredoxin domain-containing protein</fullName>
    </recommendedName>
</protein>
<dbReference type="GO" id="GO:0006457">
    <property type="term" value="P:protein folding"/>
    <property type="evidence" value="ECO:0007669"/>
    <property type="project" value="TreeGrafter"/>
</dbReference>
<feature type="domain" description="Thioredoxin" evidence="3">
    <location>
        <begin position="61"/>
        <end position="175"/>
    </location>
</feature>
<feature type="signal peptide" evidence="2">
    <location>
        <begin position="1"/>
        <end position="31"/>
    </location>
</feature>
<dbReference type="GO" id="GO:0003756">
    <property type="term" value="F:protein disulfide isomerase activity"/>
    <property type="evidence" value="ECO:0007669"/>
    <property type="project" value="TreeGrafter"/>
</dbReference>
<evidence type="ECO:0000256" key="1">
    <source>
        <dbReference type="ARBA" id="ARBA00006347"/>
    </source>
</evidence>
<evidence type="ECO:0000313" key="4">
    <source>
        <dbReference type="EMBL" id="CAH2036475.1"/>
    </source>
</evidence>
<dbReference type="PANTHER" id="PTHR18929:SF189">
    <property type="entry name" value="PROTEIN DISULFIDE ISOMERASE-LIKE 1-5-RELATED"/>
    <property type="match status" value="1"/>
</dbReference>
<dbReference type="InterPro" id="IPR036249">
    <property type="entry name" value="Thioredoxin-like_sf"/>
</dbReference>
<dbReference type="EMBL" id="OU466857">
    <property type="protein sequence ID" value="CAH2036475.1"/>
    <property type="molecule type" value="Genomic_DNA"/>
</dbReference>
<gene>
    <name evidence="4" type="ORF">TAV2_LOCUS2432</name>
</gene>
<dbReference type="Pfam" id="PF00085">
    <property type="entry name" value="Thioredoxin"/>
    <property type="match status" value="1"/>
</dbReference>
<keyword evidence="2" id="KW-0732">Signal</keyword>
<name>A0AAU9R945_THLAR</name>
<dbReference type="Gene3D" id="3.40.30.10">
    <property type="entry name" value="Glutaredoxin"/>
    <property type="match status" value="1"/>
</dbReference>
<sequence>MSMNPKPSSKFPIFTFLLLLLLSSLIISAYSSSDASVEANEPGSDEESDDLEQLIAVDEQLQEDRPEQQSEAETVSKAQRIVLELSGDNTKRVIDGNEFVMVLGYAPWCARSADLMPRFAEAATALKEIGSPILMAKIDGDRYSKVASELEIKGFPTLILFVKGTSQPYTGGFSA</sequence>
<evidence type="ECO:0000259" key="3">
    <source>
        <dbReference type="PROSITE" id="PS51352"/>
    </source>
</evidence>
<keyword evidence="5" id="KW-1185">Reference proteome</keyword>
<dbReference type="PROSITE" id="PS51352">
    <property type="entry name" value="THIOREDOXIN_2"/>
    <property type="match status" value="1"/>
</dbReference>
<dbReference type="CDD" id="cd02961">
    <property type="entry name" value="PDI_a_family"/>
    <property type="match status" value="1"/>
</dbReference>
<reference evidence="4 5" key="1">
    <citation type="submission" date="2022-03" db="EMBL/GenBank/DDBJ databases">
        <authorList>
            <person name="Nunn A."/>
            <person name="Chopra R."/>
            <person name="Nunn A."/>
            <person name="Contreras Garrido A."/>
        </authorList>
    </citation>
    <scope>NUCLEOTIDE SEQUENCE [LARGE SCALE GENOMIC DNA]</scope>
</reference>
<accession>A0AAU9R945</accession>
<feature type="chain" id="PRO_5043415112" description="Thioredoxin domain-containing protein" evidence="2">
    <location>
        <begin position="32"/>
        <end position="175"/>
    </location>
</feature>
<dbReference type="GO" id="GO:0005783">
    <property type="term" value="C:endoplasmic reticulum"/>
    <property type="evidence" value="ECO:0007669"/>
    <property type="project" value="TreeGrafter"/>
</dbReference>
<comment type="similarity">
    <text evidence="1">Belongs to the protein disulfide isomerase family.</text>
</comment>
<dbReference type="PANTHER" id="PTHR18929">
    <property type="entry name" value="PROTEIN DISULFIDE ISOMERASE"/>
    <property type="match status" value="1"/>
</dbReference>
<organism evidence="4 5">
    <name type="scientific">Thlaspi arvense</name>
    <name type="common">Field penny-cress</name>
    <dbReference type="NCBI Taxonomy" id="13288"/>
    <lineage>
        <taxon>Eukaryota</taxon>
        <taxon>Viridiplantae</taxon>
        <taxon>Streptophyta</taxon>
        <taxon>Embryophyta</taxon>
        <taxon>Tracheophyta</taxon>
        <taxon>Spermatophyta</taxon>
        <taxon>Magnoliopsida</taxon>
        <taxon>eudicotyledons</taxon>
        <taxon>Gunneridae</taxon>
        <taxon>Pentapetalae</taxon>
        <taxon>rosids</taxon>
        <taxon>malvids</taxon>
        <taxon>Brassicales</taxon>
        <taxon>Brassicaceae</taxon>
        <taxon>Thlaspideae</taxon>
        <taxon>Thlaspi</taxon>
    </lineage>
</organism>